<evidence type="ECO:0000256" key="1">
    <source>
        <dbReference type="ARBA" id="ARBA00004496"/>
    </source>
</evidence>
<keyword evidence="11" id="KW-1185">Reference proteome</keyword>
<dbReference type="InParanoid" id="A0A1D2VQD9"/>
<dbReference type="Gene3D" id="1.20.58.610">
    <property type="entry name" value="Cdc37, Hsp90 binding domain"/>
    <property type="match status" value="1"/>
</dbReference>
<dbReference type="InterPro" id="IPR004918">
    <property type="entry name" value="Cdc37"/>
</dbReference>
<evidence type="ECO:0000256" key="4">
    <source>
        <dbReference type="ARBA" id="ARBA00023186"/>
    </source>
</evidence>
<dbReference type="GO" id="GO:0031072">
    <property type="term" value="F:heat shock protein binding"/>
    <property type="evidence" value="ECO:0007669"/>
    <property type="project" value="TreeGrafter"/>
</dbReference>
<feature type="domain" description="Cdc37 Hsp90 binding" evidence="8">
    <location>
        <begin position="189"/>
        <end position="382"/>
    </location>
</feature>
<dbReference type="PANTHER" id="PTHR12800:SF4">
    <property type="entry name" value="HSP90 CO-CHAPERONE CDC37"/>
    <property type="match status" value="1"/>
</dbReference>
<proteinExistence type="inferred from homology"/>
<comment type="subcellular location">
    <subcellularLocation>
        <location evidence="1">Cytoplasm</location>
    </subcellularLocation>
</comment>
<protein>
    <recommendedName>
        <fullName evidence="5">Hsp90 chaperone protein kinase-targeting subunit</fullName>
    </recommendedName>
</protein>
<reference evidence="11" key="1">
    <citation type="submission" date="2016-05" db="EMBL/GenBank/DDBJ databases">
        <title>Comparative genomics of biotechnologically important yeasts.</title>
        <authorList>
            <consortium name="DOE Joint Genome Institute"/>
            <person name="Riley R."/>
            <person name="Haridas S."/>
            <person name="Wolfe K.H."/>
            <person name="Lopes M.R."/>
            <person name="Hittinger C.T."/>
            <person name="Goker M."/>
            <person name="Salamov A."/>
            <person name="Wisecaver J."/>
            <person name="Long T.M."/>
            <person name="Aerts A.L."/>
            <person name="Barry K."/>
            <person name="Choi C."/>
            <person name="Clum A."/>
            <person name="Coughlan A.Y."/>
            <person name="Deshpande S."/>
            <person name="Douglass A.P."/>
            <person name="Hanson S.J."/>
            <person name="Klenk H.-P."/>
            <person name="Labutti K."/>
            <person name="Lapidus A."/>
            <person name="Lindquist E."/>
            <person name="Lipzen A."/>
            <person name="Meier-Kolthoff J.P."/>
            <person name="Ohm R.A."/>
            <person name="Otillar R.P."/>
            <person name="Pangilinan J."/>
            <person name="Peng Y."/>
            <person name="Rokas A."/>
            <person name="Rosa C.A."/>
            <person name="Scheuner C."/>
            <person name="Sibirny A.A."/>
            <person name="Slot J.C."/>
            <person name="Stielow J.B."/>
            <person name="Sun H."/>
            <person name="Kurtzman C.P."/>
            <person name="Blackwell M."/>
            <person name="Grigoriev I.V."/>
            <person name="Jeffries T.W."/>
        </authorList>
    </citation>
    <scope>NUCLEOTIDE SEQUENCE [LARGE SCALE GENOMIC DNA]</scope>
    <source>
        <strain evidence="11">DSM 1968</strain>
    </source>
</reference>
<dbReference type="GO" id="GO:0030474">
    <property type="term" value="P:spindle pole body duplication"/>
    <property type="evidence" value="ECO:0007669"/>
    <property type="project" value="EnsemblFungi"/>
</dbReference>
<organism evidence="10 11">
    <name type="scientific">Ascoidea rubescens DSM 1968</name>
    <dbReference type="NCBI Taxonomy" id="1344418"/>
    <lineage>
        <taxon>Eukaryota</taxon>
        <taxon>Fungi</taxon>
        <taxon>Dikarya</taxon>
        <taxon>Ascomycota</taxon>
        <taxon>Saccharomycotina</taxon>
        <taxon>Saccharomycetes</taxon>
        <taxon>Ascoideaceae</taxon>
        <taxon>Ascoidea</taxon>
    </lineage>
</organism>
<keyword evidence="3" id="KW-0963">Cytoplasm</keyword>
<dbReference type="Pfam" id="PF08564">
    <property type="entry name" value="CDC37_C"/>
    <property type="match status" value="1"/>
</dbReference>
<dbReference type="GO" id="GO:0071852">
    <property type="term" value="P:fungal-type cell wall organization or biogenesis"/>
    <property type="evidence" value="ECO:0007669"/>
    <property type="project" value="EnsemblFungi"/>
</dbReference>
<dbReference type="GO" id="GO:0050821">
    <property type="term" value="P:protein stabilization"/>
    <property type="evidence" value="ECO:0007669"/>
    <property type="project" value="EnsemblFungi"/>
</dbReference>
<dbReference type="SUPFAM" id="SSF101391">
    <property type="entry name" value="Hsp90 co-chaperone CDC37"/>
    <property type="match status" value="1"/>
</dbReference>
<dbReference type="GO" id="GO:0071474">
    <property type="term" value="P:cellular hyperosmotic response"/>
    <property type="evidence" value="ECO:0007669"/>
    <property type="project" value="EnsemblFungi"/>
</dbReference>
<evidence type="ECO:0000256" key="2">
    <source>
        <dbReference type="ARBA" id="ARBA00006222"/>
    </source>
</evidence>
<feature type="region of interest" description="Disordered" evidence="6">
    <location>
        <begin position="383"/>
        <end position="404"/>
    </location>
</feature>
<feature type="region of interest" description="Disordered" evidence="6">
    <location>
        <begin position="194"/>
        <end position="238"/>
    </location>
</feature>
<feature type="compositionally biased region" description="Acidic residues" evidence="6">
    <location>
        <begin position="395"/>
        <end position="404"/>
    </location>
</feature>
<name>A0A1D2VQD9_9ASCO</name>
<feature type="domain" description="Cdc37 C-terminal" evidence="7">
    <location>
        <begin position="421"/>
        <end position="506"/>
    </location>
</feature>
<evidence type="ECO:0000256" key="5">
    <source>
        <dbReference type="ARBA" id="ARBA00031396"/>
    </source>
</evidence>
<feature type="non-terminal residue" evidence="10">
    <location>
        <position position="507"/>
    </location>
</feature>
<dbReference type="OrthoDB" id="440202at2759"/>
<dbReference type="SMART" id="SM01070">
    <property type="entry name" value="CDC37_M"/>
    <property type="match status" value="1"/>
</dbReference>
<dbReference type="EMBL" id="KV454475">
    <property type="protein sequence ID" value="ODV63824.1"/>
    <property type="molecule type" value="Genomic_DNA"/>
</dbReference>
<dbReference type="InterPro" id="IPR038189">
    <property type="entry name" value="Cdc37_Hsp90-bd_sf"/>
</dbReference>
<dbReference type="GO" id="GO:0051087">
    <property type="term" value="F:protein-folding chaperone binding"/>
    <property type="evidence" value="ECO:0007669"/>
    <property type="project" value="TreeGrafter"/>
</dbReference>
<dbReference type="GO" id="GO:0005737">
    <property type="term" value="C:cytoplasm"/>
    <property type="evidence" value="ECO:0007669"/>
    <property type="project" value="UniProtKB-SubCell"/>
</dbReference>
<gene>
    <name evidence="10" type="ORF">ASCRUDRAFT_24138</name>
</gene>
<dbReference type="RefSeq" id="XP_020050131.1">
    <property type="nucleotide sequence ID" value="XM_020189830.1"/>
</dbReference>
<dbReference type="AlphaFoldDB" id="A0A1D2VQD9"/>
<accession>A0A1D2VQD9</accession>
<evidence type="ECO:0000259" key="7">
    <source>
        <dbReference type="SMART" id="SM01069"/>
    </source>
</evidence>
<evidence type="ECO:0000313" key="10">
    <source>
        <dbReference type="EMBL" id="ODV63824.1"/>
    </source>
</evidence>
<feature type="domain" description="Cdc37 N-terminal" evidence="9">
    <location>
        <begin position="2"/>
        <end position="186"/>
    </location>
</feature>
<dbReference type="SMART" id="SM01069">
    <property type="entry name" value="CDC37_C"/>
    <property type="match status" value="1"/>
</dbReference>
<feature type="compositionally biased region" description="Low complexity" evidence="6">
    <location>
        <begin position="199"/>
        <end position="210"/>
    </location>
</feature>
<dbReference type="Pfam" id="PF08565">
    <property type="entry name" value="CDC37_M"/>
    <property type="match status" value="1"/>
</dbReference>
<dbReference type="InterPro" id="IPR013873">
    <property type="entry name" value="Cdc37_C"/>
</dbReference>
<dbReference type="PANTHER" id="PTHR12800">
    <property type="entry name" value="CDC37-RELATED"/>
    <property type="match status" value="1"/>
</dbReference>
<dbReference type="STRING" id="1344418.A0A1D2VQD9"/>
<comment type="similarity">
    <text evidence="2">Belongs to the CDC37 family.</text>
</comment>
<dbReference type="InterPro" id="IPR013855">
    <property type="entry name" value="Cdc37_N_dom"/>
</dbReference>
<dbReference type="GO" id="GO:0019901">
    <property type="term" value="F:protein kinase binding"/>
    <property type="evidence" value="ECO:0007669"/>
    <property type="project" value="InterPro"/>
</dbReference>
<dbReference type="GO" id="GO:0043410">
    <property type="term" value="P:positive regulation of MAPK cascade"/>
    <property type="evidence" value="ECO:0007669"/>
    <property type="project" value="EnsemblFungi"/>
</dbReference>
<dbReference type="Pfam" id="PF03234">
    <property type="entry name" value="CDC37_N"/>
    <property type="match status" value="1"/>
</dbReference>
<evidence type="ECO:0000256" key="6">
    <source>
        <dbReference type="SAM" id="MobiDB-lite"/>
    </source>
</evidence>
<dbReference type="GO" id="GO:0051082">
    <property type="term" value="F:unfolded protein binding"/>
    <property type="evidence" value="ECO:0007669"/>
    <property type="project" value="EnsemblFungi"/>
</dbReference>
<dbReference type="GO" id="GO:0006457">
    <property type="term" value="P:protein folding"/>
    <property type="evidence" value="ECO:0007669"/>
    <property type="project" value="TreeGrafter"/>
</dbReference>
<evidence type="ECO:0000259" key="8">
    <source>
        <dbReference type="SMART" id="SM01070"/>
    </source>
</evidence>
<dbReference type="FunCoup" id="A0A1D2VQD9">
    <property type="interactions" value="444"/>
</dbReference>
<sequence length="507" mass="58706">MALDYSKWDRIELSDDSDIECHPNVDKRSFIRWKQRDIHEKRAKRNIEIKTLNIQNQMYINLNKRVDLMLEKLNEDQLYSTSERNSFLNAHFDPKEKNKSEDMEDSPTYNEMIEDLFLQLMSDLKKDYPSVNDQSEKKQILRSLVINHRKKIDDVHGKNMAKLKTLEEEAKAHITSDDIHTGFDKAVFNKDKFDLKPPSQSQTSSTSISTDKTKLESPATTATSVSTPDVPSASKTNDHQFHEDNFEILPDTQIFGDIDPDNYIASAKFLNAHPWIISENQKNALLMKAFKYQFDGDFEKARQMVHQSSILLFVATLAGPSNDNSTINNSNYKKIYFNRQKIIKQLIPKIMNSSPARYNFLKDVEETYTHIKNRCEYMHANNEVFDDSPSKNQSDDAEDDEAEGVETIQLKSMDPDSELVVTLPSEFSDDPKEIEKCKYFNQIPIIMQKALKTQSLIEINKVFENIPINEANEILDLFDKCGCISVAAVFDNEEQFQEYKEEQNKEI</sequence>
<dbReference type="Proteomes" id="UP000095038">
    <property type="component" value="Unassembled WGS sequence"/>
</dbReference>
<feature type="compositionally biased region" description="Low complexity" evidence="6">
    <location>
        <begin position="217"/>
        <end position="232"/>
    </location>
</feature>
<dbReference type="SMART" id="SM01071">
    <property type="entry name" value="CDC37_N"/>
    <property type="match status" value="1"/>
</dbReference>
<dbReference type="GO" id="GO:0038066">
    <property type="term" value="P:p38MAPK cascade"/>
    <property type="evidence" value="ECO:0007669"/>
    <property type="project" value="EnsemblFungi"/>
</dbReference>
<dbReference type="InterPro" id="IPR013874">
    <property type="entry name" value="Cdc37_Hsp90-bd"/>
</dbReference>
<evidence type="ECO:0000313" key="11">
    <source>
        <dbReference type="Proteomes" id="UP000095038"/>
    </source>
</evidence>
<dbReference type="GO" id="GO:0051726">
    <property type="term" value="P:regulation of cell cycle"/>
    <property type="evidence" value="ECO:0007669"/>
    <property type="project" value="EnsemblFungi"/>
</dbReference>
<dbReference type="GeneID" id="30963466"/>
<keyword evidence="4" id="KW-0143">Chaperone</keyword>
<evidence type="ECO:0000259" key="9">
    <source>
        <dbReference type="SMART" id="SM01071"/>
    </source>
</evidence>
<evidence type="ECO:0000256" key="3">
    <source>
        <dbReference type="ARBA" id="ARBA00022490"/>
    </source>
</evidence>